<proteinExistence type="predicted"/>
<protein>
    <recommendedName>
        <fullName evidence="4">Lipoprotein</fullName>
    </recommendedName>
</protein>
<gene>
    <name evidence="2" type="ORF">NCTC12860_01953</name>
</gene>
<name>A0A336NI78_BARGR</name>
<dbReference type="AlphaFoldDB" id="A0A336NI78"/>
<keyword evidence="1" id="KW-0732">Signal</keyword>
<dbReference type="Proteomes" id="UP000253846">
    <property type="component" value="Unassembled WGS sequence"/>
</dbReference>
<evidence type="ECO:0000256" key="1">
    <source>
        <dbReference type="SAM" id="SignalP"/>
    </source>
</evidence>
<evidence type="ECO:0000313" key="2">
    <source>
        <dbReference type="EMBL" id="SSZ40794.1"/>
    </source>
</evidence>
<dbReference type="EMBL" id="UFTD01000002">
    <property type="protein sequence ID" value="SSZ40794.1"/>
    <property type="molecule type" value="Genomic_DNA"/>
</dbReference>
<sequence>MYKNFKRGVCIVVLAVSLTACGGRLEKNISTTTLHDGSMSCADIQREFFANKRQINDTIAERSKARNKNVALAAAGVIFVPALFFMDVKSSESNEISALNNRNAVLSDLARIKRCKIVQ</sequence>
<dbReference type="PROSITE" id="PS51257">
    <property type="entry name" value="PROKAR_LIPOPROTEIN"/>
    <property type="match status" value="1"/>
</dbReference>
<evidence type="ECO:0000313" key="3">
    <source>
        <dbReference type="Proteomes" id="UP000253846"/>
    </source>
</evidence>
<evidence type="ECO:0008006" key="4">
    <source>
        <dbReference type="Google" id="ProtNLM"/>
    </source>
</evidence>
<accession>A0A336NI78</accession>
<feature type="signal peptide" evidence="1">
    <location>
        <begin position="1"/>
        <end position="22"/>
    </location>
</feature>
<organism evidence="2 3">
    <name type="scientific">Bartonella grahamii</name>
    <dbReference type="NCBI Taxonomy" id="33045"/>
    <lineage>
        <taxon>Bacteria</taxon>
        <taxon>Pseudomonadati</taxon>
        <taxon>Pseudomonadota</taxon>
        <taxon>Alphaproteobacteria</taxon>
        <taxon>Hyphomicrobiales</taxon>
        <taxon>Bartonellaceae</taxon>
        <taxon>Bartonella</taxon>
    </lineage>
</organism>
<feature type="chain" id="PRO_5016276148" description="Lipoprotein" evidence="1">
    <location>
        <begin position="23"/>
        <end position="119"/>
    </location>
</feature>
<reference evidence="2 3" key="1">
    <citation type="submission" date="2018-06" db="EMBL/GenBank/DDBJ databases">
        <authorList>
            <consortium name="Pathogen Informatics"/>
            <person name="Doyle S."/>
        </authorList>
    </citation>
    <scope>NUCLEOTIDE SEQUENCE [LARGE SCALE GENOMIC DNA]</scope>
    <source>
        <strain evidence="2 3">NCTC12860</strain>
    </source>
</reference>
<dbReference type="RefSeq" id="WP_015856394.1">
    <property type="nucleotide sequence ID" value="NZ_CACVBG010000003.1"/>
</dbReference>
<dbReference type="OMA" id="MSCADIQ"/>